<dbReference type="STRING" id="201973.SAMN04488025_1362"/>
<reference evidence="10" key="1">
    <citation type="submission" date="2016-10" db="EMBL/GenBank/DDBJ databases">
        <authorList>
            <person name="Varghese N."/>
            <person name="Submissions S."/>
        </authorList>
    </citation>
    <scope>NUCLEOTIDE SEQUENCE [LARGE SCALE GENOMIC DNA]</scope>
    <source>
        <strain evidence="10">DSM 44945</strain>
    </source>
</reference>
<evidence type="ECO:0000256" key="3">
    <source>
        <dbReference type="ARBA" id="ARBA00022737"/>
    </source>
</evidence>
<dbReference type="GO" id="GO:2000143">
    <property type="term" value="P:negative regulation of DNA-templated transcription initiation"/>
    <property type="evidence" value="ECO:0007669"/>
    <property type="project" value="TreeGrafter"/>
</dbReference>
<evidence type="ECO:0000259" key="8">
    <source>
        <dbReference type="PROSITE" id="PS51740"/>
    </source>
</evidence>
<evidence type="ECO:0000313" key="9">
    <source>
        <dbReference type="EMBL" id="SFG45784.1"/>
    </source>
</evidence>
<keyword evidence="5 7" id="KW-0238">DNA-binding</keyword>
<comment type="similarity">
    <text evidence="7">Belongs to the MraZ family.</text>
</comment>
<comment type="subcellular location">
    <subcellularLocation>
        <location evidence="7">Cytoplasm</location>
        <location evidence="7">Nucleoid</location>
    </subcellularLocation>
</comment>
<comment type="subunit">
    <text evidence="7">Forms oligomers.</text>
</comment>
<dbReference type="InterPro" id="IPR003444">
    <property type="entry name" value="MraZ"/>
</dbReference>
<evidence type="ECO:0000256" key="5">
    <source>
        <dbReference type="ARBA" id="ARBA00023125"/>
    </source>
</evidence>
<organism evidence="9 10">
    <name type="scientific">Planifilum fulgidum</name>
    <dbReference type="NCBI Taxonomy" id="201973"/>
    <lineage>
        <taxon>Bacteria</taxon>
        <taxon>Bacillati</taxon>
        <taxon>Bacillota</taxon>
        <taxon>Bacilli</taxon>
        <taxon>Bacillales</taxon>
        <taxon>Thermoactinomycetaceae</taxon>
        <taxon>Planifilum</taxon>
    </lineage>
</organism>
<dbReference type="GO" id="GO:0009295">
    <property type="term" value="C:nucleoid"/>
    <property type="evidence" value="ECO:0007669"/>
    <property type="project" value="UniProtKB-SubCell"/>
</dbReference>
<dbReference type="GO" id="GO:0005737">
    <property type="term" value="C:cytoplasm"/>
    <property type="evidence" value="ECO:0007669"/>
    <property type="project" value="UniProtKB-UniRule"/>
</dbReference>
<evidence type="ECO:0000256" key="6">
    <source>
        <dbReference type="ARBA" id="ARBA00023163"/>
    </source>
</evidence>
<dbReference type="InterPro" id="IPR035644">
    <property type="entry name" value="MraZ_C"/>
</dbReference>
<dbReference type="PANTHER" id="PTHR34701">
    <property type="entry name" value="TRANSCRIPTIONAL REGULATOR MRAZ"/>
    <property type="match status" value="1"/>
</dbReference>
<dbReference type="InterPro" id="IPR020603">
    <property type="entry name" value="MraZ_dom"/>
</dbReference>
<dbReference type="GO" id="GO:0000976">
    <property type="term" value="F:transcription cis-regulatory region binding"/>
    <property type="evidence" value="ECO:0007669"/>
    <property type="project" value="TreeGrafter"/>
</dbReference>
<name>A0A1I2RYT2_9BACL</name>
<dbReference type="PANTHER" id="PTHR34701:SF1">
    <property type="entry name" value="TRANSCRIPTIONAL REGULATOR MRAZ"/>
    <property type="match status" value="1"/>
</dbReference>
<keyword evidence="10" id="KW-1185">Reference proteome</keyword>
<dbReference type="SUPFAM" id="SSF89447">
    <property type="entry name" value="AbrB/MazE/MraZ-like"/>
    <property type="match status" value="1"/>
</dbReference>
<evidence type="ECO:0000256" key="1">
    <source>
        <dbReference type="ARBA" id="ARBA00013860"/>
    </source>
</evidence>
<protein>
    <recommendedName>
        <fullName evidence="1 7">Transcriptional regulator MraZ</fullName>
    </recommendedName>
</protein>
<dbReference type="RefSeq" id="WP_092040887.1">
    <property type="nucleotide sequence ID" value="NZ_FOOK01000036.1"/>
</dbReference>
<dbReference type="PROSITE" id="PS51740">
    <property type="entry name" value="SPOVT_ABRB"/>
    <property type="match status" value="2"/>
</dbReference>
<dbReference type="Proteomes" id="UP000198661">
    <property type="component" value="Unassembled WGS sequence"/>
</dbReference>
<keyword evidence="3" id="KW-0677">Repeat</keyword>
<keyword evidence="4 7" id="KW-0805">Transcription regulation</keyword>
<evidence type="ECO:0000256" key="4">
    <source>
        <dbReference type="ARBA" id="ARBA00023015"/>
    </source>
</evidence>
<dbReference type="CDD" id="cd16321">
    <property type="entry name" value="MraZ_C"/>
    <property type="match status" value="1"/>
</dbReference>
<proteinExistence type="inferred from homology"/>
<evidence type="ECO:0000256" key="7">
    <source>
        <dbReference type="HAMAP-Rule" id="MF_01008"/>
    </source>
</evidence>
<dbReference type="GO" id="GO:0003700">
    <property type="term" value="F:DNA-binding transcription factor activity"/>
    <property type="evidence" value="ECO:0007669"/>
    <property type="project" value="UniProtKB-UniRule"/>
</dbReference>
<dbReference type="InterPro" id="IPR038619">
    <property type="entry name" value="MraZ_sf"/>
</dbReference>
<dbReference type="InterPro" id="IPR037914">
    <property type="entry name" value="SpoVT-AbrB_sf"/>
</dbReference>
<evidence type="ECO:0000313" key="10">
    <source>
        <dbReference type="Proteomes" id="UP000198661"/>
    </source>
</evidence>
<dbReference type="AlphaFoldDB" id="A0A1I2RYT2"/>
<dbReference type="Gene3D" id="3.40.1550.20">
    <property type="entry name" value="Transcriptional regulator MraZ domain"/>
    <property type="match status" value="1"/>
</dbReference>
<dbReference type="OrthoDB" id="9807753at2"/>
<dbReference type="HAMAP" id="MF_01008">
    <property type="entry name" value="MraZ"/>
    <property type="match status" value="1"/>
</dbReference>
<dbReference type="Pfam" id="PF02381">
    <property type="entry name" value="MraZ"/>
    <property type="match status" value="2"/>
</dbReference>
<dbReference type="InterPro" id="IPR007159">
    <property type="entry name" value="SpoVT-AbrB_dom"/>
</dbReference>
<feature type="domain" description="SpoVT-AbrB" evidence="8">
    <location>
        <begin position="5"/>
        <end position="47"/>
    </location>
</feature>
<keyword evidence="6 7" id="KW-0804">Transcription</keyword>
<dbReference type="InterPro" id="IPR035642">
    <property type="entry name" value="MraZ_N"/>
</dbReference>
<dbReference type="NCBIfam" id="TIGR00242">
    <property type="entry name" value="division/cell wall cluster transcriptional repressor MraZ"/>
    <property type="match status" value="1"/>
</dbReference>
<dbReference type="EMBL" id="FOOK01000036">
    <property type="protein sequence ID" value="SFG45784.1"/>
    <property type="molecule type" value="Genomic_DNA"/>
</dbReference>
<dbReference type="CDD" id="cd16320">
    <property type="entry name" value="MraZ_N"/>
    <property type="match status" value="1"/>
</dbReference>
<gene>
    <name evidence="7" type="primary">mraZ</name>
    <name evidence="9" type="ORF">SAMN04488025_1362</name>
</gene>
<feature type="domain" description="SpoVT-AbrB" evidence="8">
    <location>
        <begin position="76"/>
        <end position="119"/>
    </location>
</feature>
<evidence type="ECO:0000256" key="2">
    <source>
        <dbReference type="ARBA" id="ARBA00022490"/>
    </source>
</evidence>
<accession>A0A1I2RYT2</accession>
<dbReference type="FunFam" id="3.40.1550.20:FF:000002">
    <property type="entry name" value="Transcriptional regulator MraZ"/>
    <property type="match status" value="1"/>
</dbReference>
<sequence>MFMGEYRHSLDDKGRLFIPSKFREGLGASFVVTRGLDRCLFAYPRSEWSLLEQKLKSLPFTRADARAFTRFFFSGAIEAELDKQGRISLPAHLRQYASLEKECVVIGVSNRVEIWSKENWESYFASSEQSFNEIAEKLVDFNVEL</sequence>
<keyword evidence="2 7" id="KW-0963">Cytoplasm</keyword>